<dbReference type="PANTHER" id="PTHR39186:SF1">
    <property type="entry name" value="DUF2071 DOMAIN-CONTAINING PROTEIN"/>
    <property type="match status" value="1"/>
</dbReference>
<dbReference type="Proteomes" id="UP000310334">
    <property type="component" value="Unassembled WGS sequence"/>
</dbReference>
<dbReference type="AlphaFoldDB" id="A0A4S4BVY5"/>
<evidence type="ECO:0000313" key="2">
    <source>
        <dbReference type="Proteomes" id="UP000310334"/>
    </source>
</evidence>
<gene>
    <name evidence="1" type="ORF">E6W99_13315</name>
</gene>
<dbReference type="EMBL" id="SSNT01000009">
    <property type="protein sequence ID" value="THF79322.1"/>
    <property type="molecule type" value="Genomic_DNA"/>
</dbReference>
<dbReference type="SUPFAM" id="SSF160104">
    <property type="entry name" value="Acetoacetate decarboxylase-like"/>
    <property type="match status" value="1"/>
</dbReference>
<comment type="caution">
    <text evidence="1">The sequence shown here is derived from an EMBL/GenBank/DDBJ whole genome shotgun (WGS) entry which is preliminary data.</text>
</comment>
<name>A0A4S4BVY5_9BACI</name>
<dbReference type="Pfam" id="PF09844">
    <property type="entry name" value="DUF2071"/>
    <property type="match status" value="1"/>
</dbReference>
<dbReference type="PANTHER" id="PTHR39186">
    <property type="entry name" value="DUF2071 FAMILY PROTEIN"/>
    <property type="match status" value="1"/>
</dbReference>
<dbReference type="Gene3D" id="2.40.400.10">
    <property type="entry name" value="Acetoacetate decarboxylase-like"/>
    <property type="match status" value="1"/>
</dbReference>
<accession>A0A4S4BVY5</accession>
<evidence type="ECO:0000313" key="1">
    <source>
        <dbReference type="EMBL" id="THF79322.1"/>
    </source>
</evidence>
<sequence length="246" mass="29204">MNVLNETTHRPFSLPEKKWIMRQSWRNLLFTHWPISPEVLRPYIPSQLQIDTYNDRAWIGVVVFVMEGIYHRYLPTISLTPTFSEINVRTYVRYNGKPGIYFLSLDVNDLASYTIAKRWYHLPYSLASISYQQDGPTFHVKSIRKAKTNIPIEFKGSYSPNQDVFYAKKETLEHWFIERYCLYSNDKRGNMYCGDIHHRPWPLQTVNTNISMNTLFSMFSFNVIEENSLSYYSRGVDTLIWNIKKL</sequence>
<dbReference type="OrthoDB" id="150993at2"/>
<proteinExistence type="predicted"/>
<dbReference type="RefSeq" id="WP_136354638.1">
    <property type="nucleotide sequence ID" value="NZ_CP046266.1"/>
</dbReference>
<dbReference type="InterPro" id="IPR023375">
    <property type="entry name" value="ADC_dom_sf"/>
</dbReference>
<protein>
    <submittedName>
        <fullName evidence="1">DUF2071 domain-containing protein</fullName>
    </submittedName>
</protein>
<keyword evidence="2" id="KW-1185">Reference proteome</keyword>
<reference evidence="1 2" key="1">
    <citation type="submission" date="2019-04" db="EMBL/GenBank/DDBJ databases">
        <title>Bacillus sediminilitoris sp. nov., isolated from a tidal flat sediment on the East China Sea.</title>
        <authorList>
            <person name="Wei Y."/>
            <person name="Mao H."/>
            <person name="Fang J."/>
        </authorList>
    </citation>
    <scope>NUCLEOTIDE SEQUENCE [LARGE SCALE GENOMIC DNA]</scope>
    <source>
        <strain evidence="1 2">DSL-17</strain>
    </source>
</reference>
<dbReference type="InterPro" id="IPR018644">
    <property type="entry name" value="DUF2071"/>
</dbReference>
<organism evidence="1 2">
    <name type="scientific">Metabacillus sediminilitoris</name>
    <dbReference type="NCBI Taxonomy" id="2567941"/>
    <lineage>
        <taxon>Bacteria</taxon>
        <taxon>Bacillati</taxon>
        <taxon>Bacillota</taxon>
        <taxon>Bacilli</taxon>
        <taxon>Bacillales</taxon>
        <taxon>Bacillaceae</taxon>
        <taxon>Metabacillus</taxon>
    </lineage>
</organism>